<gene>
    <name evidence="1" type="ORF">SCHPADRAFT_938888</name>
</gene>
<evidence type="ECO:0000313" key="1">
    <source>
        <dbReference type="EMBL" id="KLO15163.1"/>
    </source>
</evidence>
<reference evidence="1 2" key="1">
    <citation type="submission" date="2015-04" db="EMBL/GenBank/DDBJ databases">
        <title>Complete genome sequence of Schizopora paradoxa KUC8140, a cosmopolitan wood degrader in East Asia.</title>
        <authorList>
            <consortium name="DOE Joint Genome Institute"/>
            <person name="Min B."/>
            <person name="Park H."/>
            <person name="Jang Y."/>
            <person name="Kim J.-J."/>
            <person name="Kim K.H."/>
            <person name="Pangilinan J."/>
            <person name="Lipzen A."/>
            <person name="Riley R."/>
            <person name="Grigoriev I.V."/>
            <person name="Spatafora J.W."/>
            <person name="Choi I.-G."/>
        </authorList>
    </citation>
    <scope>NUCLEOTIDE SEQUENCE [LARGE SCALE GENOMIC DNA]</scope>
    <source>
        <strain evidence="1 2">KUC8140</strain>
    </source>
</reference>
<protein>
    <submittedName>
        <fullName evidence="1">Uncharacterized protein</fullName>
    </submittedName>
</protein>
<name>A0A0H2S082_9AGAM</name>
<dbReference type="Proteomes" id="UP000053477">
    <property type="component" value="Unassembled WGS sequence"/>
</dbReference>
<dbReference type="InParanoid" id="A0A0H2S082"/>
<organism evidence="1 2">
    <name type="scientific">Schizopora paradoxa</name>
    <dbReference type="NCBI Taxonomy" id="27342"/>
    <lineage>
        <taxon>Eukaryota</taxon>
        <taxon>Fungi</taxon>
        <taxon>Dikarya</taxon>
        <taxon>Basidiomycota</taxon>
        <taxon>Agaricomycotina</taxon>
        <taxon>Agaricomycetes</taxon>
        <taxon>Hymenochaetales</taxon>
        <taxon>Schizoporaceae</taxon>
        <taxon>Schizopora</taxon>
    </lineage>
</organism>
<proteinExistence type="predicted"/>
<accession>A0A0H2S082</accession>
<dbReference type="EMBL" id="KQ085933">
    <property type="protein sequence ID" value="KLO15163.1"/>
    <property type="molecule type" value="Genomic_DNA"/>
</dbReference>
<keyword evidence="2" id="KW-1185">Reference proteome</keyword>
<dbReference type="AlphaFoldDB" id="A0A0H2S082"/>
<dbReference type="OrthoDB" id="3687641at2759"/>
<evidence type="ECO:0000313" key="2">
    <source>
        <dbReference type="Proteomes" id="UP000053477"/>
    </source>
</evidence>
<sequence>MPPTPVKHASLASFLLLAFLSGFGLWYLPARYGLITDAGASANASLRLSPVWDIGDLSAVRMLFENTKRYQSDTEEGAKEWESVVPKDKGILRCLNILRLELMILCRSDLYVENVRDPIGPHAVNVEHVKTCKDWRMVHTAEAQRLFQSFGDD</sequence>